<gene>
    <name evidence="9" type="ORF">P170DRAFT_474338</name>
</gene>
<evidence type="ECO:0000259" key="8">
    <source>
        <dbReference type="Pfam" id="PF20684"/>
    </source>
</evidence>
<feature type="transmembrane region" description="Helical" evidence="7">
    <location>
        <begin position="25"/>
        <end position="45"/>
    </location>
</feature>
<keyword evidence="2 7" id="KW-0812">Transmembrane</keyword>
<dbReference type="InterPro" id="IPR052337">
    <property type="entry name" value="SAT4-like"/>
</dbReference>
<feature type="transmembrane region" description="Helical" evidence="7">
    <location>
        <begin position="211"/>
        <end position="230"/>
    </location>
</feature>
<evidence type="ECO:0000256" key="3">
    <source>
        <dbReference type="ARBA" id="ARBA00022989"/>
    </source>
</evidence>
<dbReference type="PANTHER" id="PTHR33048:SF47">
    <property type="entry name" value="INTEGRAL MEMBRANE PROTEIN-RELATED"/>
    <property type="match status" value="1"/>
</dbReference>
<evidence type="ECO:0000256" key="6">
    <source>
        <dbReference type="SAM" id="MobiDB-lite"/>
    </source>
</evidence>
<evidence type="ECO:0000256" key="2">
    <source>
        <dbReference type="ARBA" id="ARBA00022692"/>
    </source>
</evidence>
<keyword evidence="3 7" id="KW-1133">Transmembrane helix</keyword>
<dbReference type="VEuPathDB" id="FungiDB:P170DRAFT_474338"/>
<feature type="transmembrane region" description="Helical" evidence="7">
    <location>
        <begin position="134"/>
        <end position="155"/>
    </location>
</feature>
<dbReference type="PANTHER" id="PTHR33048">
    <property type="entry name" value="PTH11-LIKE INTEGRAL MEMBRANE PROTEIN (AFU_ORTHOLOGUE AFUA_5G11245)"/>
    <property type="match status" value="1"/>
</dbReference>
<dbReference type="OrthoDB" id="10017208at2759"/>
<dbReference type="EMBL" id="MSFO01000003">
    <property type="protein sequence ID" value="PLB50784.1"/>
    <property type="molecule type" value="Genomic_DNA"/>
</dbReference>
<feature type="compositionally biased region" description="Basic and acidic residues" evidence="6">
    <location>
        <begin position="313"/>
        <end position="328"/>
    </location>
</feature>
<evidence type="ECO:0000313" key="9">
    <source>
        <dbReference type="EMBL" id="PLB50784.1"/>
    </source>
</evidence>
<protein>
    <recommendedName>
        <fullName evidence="8">Rhodopsin domain-containing protein</fullName>
    </recommendedName>
</protein>
<feature type="transmembrane region" description="Helical" evidence="7">
    <location>
        <begin position="242"/>
        <end position="264"/>
    </location>
</feature>
<comment type="subcellular location">
    <subcellularLocation>
        <location evidence="1">Membrane</location>
        <topology evidence="1">Multi-pass membrane protein</topology>
    </subcellularLocation>
</comment>
<evidence type="ECO:0000256" key="4">
    <source>
        <dbReference type="ARBA" id="ARBA00023136"/>
    </source>
</evidence>
<evidence type="ECO:0000256" key="1">
    <source>
        <dbReference type="ARBA" id="ARBA00004141"/>
    </source>
</evidence>
<keyword evidence="10" id="KW-1185">Reference proteome</keyword>
<feature type="transmembrane region" description="Helical" evidence="7">
    <location>
        <begin position="57"/>
        <end position="78"/>
    </location>
</feature>
<feature type="region of interest" description="Disordered" evidence="6">
    <location>
        <begin position="310"/>
        <end position="362"/>
    </location>
</feature>
<evidence type="ECO:0000256" key="5">
    <source>
        <dbReference type="ARBA" id="ARBA00038359"/>
    </source>
</evidence>
<comment type="similarity">
    <text evidence="5">Belongs to the SAT4 family.</text>
</comment>
<dbReference type="GO" id="GO:0016020">
    <property type="term" value="C:membrane"/>
    <property type="evidence" value="ECO:0007669"/>
    <property type="project" value="UniProtKB-SubCell"/>
</dbReference>
<dbReference type="AlphaFoldDB" id="A0A2I2GD13"/>
<organism evidence="9 10">
    <name type="scientific">Aspergillus steynii IBT 23096</name>
    <dbReference type="NCBI Taxonomy" id="1392250"/>
    <lineage>
        <taxon>Eukaryota</taxon>
        <taxon>Fungi</taxon>
        <taxon>Dikarya</taxon>
        <taxon>Ascomycota</taxon>
        <taxon>Pezizomycotina</taxon>
        <taxon>Eurotiomycetes</taxon>
        <taxon>Eurotiomycetidae</taxon>
        <taxon>Eurotiales</taxon>
        <taxon>Aspergillaceae</taxon>
        <taxon>Aspergillus</taxon>
        <taxon>Aspergillus subgen. Circumdati</taxon>
    </lineage>
</organism>
<dbReference type="RefSeq" id="XP_024706086.1">
    <property type="nucleotide sequence ID" value="XM_024853125.1"/>
</dbReference>
<name>A0A2I2GD13_9EURO</name>
<dbReference type="InterPro" id="IPR049326">
    <property type="entry name" value="Rhodopsin_dom_fungi"/>
</dbReference>
<reference evidence="9 10" key="1">
    <citation type="submission" date="2016-12" db="EMBL/GenBank/DDBJ databases">
        <title>The genomes of Aspergillus section Nigri reveals drivers in fungal speciation.</title>
        <authorList>
            <consortium name="DOE Joint Genome Institute"/>
            <person name="Vesth T.C."/>
            <person name="Nybo J."/>
            <person name="Theobald S."/>
            <person name="Brandl J."/>
            <person name="Frisvad J.C."/>
            <person name="Nielsen K.F."/>
            <person name="Lyhne E.K."/>
            <person name="Kogle M.E."/>
            <person name="Kuo A."/>
            <person name="Riley R."/>
            <person name="Clum A."/>
            <person name="Nolan M."/>
            <person name="Lipzen A."/>
            <person name="Salamov A."/>
            <person name="Henrissat B."/>
            <person name="Wiebenga A."/>
            <person name="De Vries R.P."/>
            <person name="Grigoriev I.V."/>
            <person name="Mortensen U.H."/>
            <person name="Andersen M.R."/>
            <person name="Baker S.E."/>
        </authorList>
    </citation>
    <scope>NUCLEOTIDE SEQUENCE [LARGE SCALE GENOMIC DNA]</scope>
    <source>
        <strain evidence="9 10">IBT 23096</strain>
    </source>
</reference>
<accession>A0A2I2GD13</accession>
<feature type="domain" description="Rhodopsin" evidence="8">
    <location>
        <begin position="41"/>
        <end position="272"/>
    </location>
</feature>
<dbReference type="Proteomes" id="UP000234275">
    <property type="component" value="Unassembled WGS sequence"/>
</dbReference>
<proteinExistence type="inferred from homology"/>
<comment type="caution">
    <text evidence="9">The sequence shown here is derived from an EMBL/GenBank/DDBJ whole genome shotgun (WGS) entry which is preliminary data.</text>
</comment>
<feature type="transmembrane region" description="Helical" evidence="7">
    <location>
        <begin position="175"/>
        <end position="199"/>
    </location>
</feature>
<evidence type="ECO:0000256" key="7">
    <source>
        <dbReference type="SAM" id="Phobius"/>
    </source>
</evidence>
<sequence>MAQPTPEQIEYYMKHADDDKRPNEIASLVCGLLAAILAVGARFAARRISRISLGPEDWTIMLAMVGELTYAIVFAVAIDNGQGRHIIFVKDAVSFSKGYVAAIVSYSFTVMVTKISVLLFYCRLFGSKWIYTSSWILGAIVFLYNLAVIMIAGLQCIPLSDLWTGGPSCIDTESSFTGLAVVNIVTDVLILALPVKPVMNLNMKSARKVQVLGIFLLGGVVCVFGIIRAVAMTELSLLDPTWTAVGAAMWSFVEISVGIVAACLPMLGPLIRNRSGASTNQFASNGYVRSGKFSATVSSKSGYIQQDDIPLTDDWRQGGRTVAPDDRSYQAQGGPPVSPSLSKQNPKRVSAQQDAQSTTTFV</sequence>
<evidence type="ECO:0000313" key="10">
    <source>
        <dbReference type="Proteomes" id="UP000234275"/>
    </source>
</evidence>
<dbReference type="Pfam" id="PF20684">
    <property type="entry name" value="Fung_rhodopsin"/>
    <property type="match status" value="1"/>
</dbReference>
<keyword evidence="4 7" id="KW-0472">Membrane</keyword>
<dbReference type="GeneID" id="36560823"/>
<feature type="compositionally biased region" description="Polar residues" evidence="6">
    <location>
        <begin position="350"/>
        <end position="362"/>
    </location>
</feature>
<feature type="transmembrane region" description="Helical" evidence="7">
    <location>
        <begin position="98"/>
        <end position="122"/>
    </location>
</feature>